<dbReference type="EMBL" id="FOEE01000017">
    <property type="protein sequence ID" value="SEP23927.1"/>
    <property type="molecule type" value="Genomic_DNA"/>
</dbReference>
<protein>
    <submittedName>
        <fullName evidence="1">Uncharacterized protein</fullName>
    </submittedName>
</protein>
<dbReference type="Proteomes" id="UP000198960">
    <property type="component" value="Unassembled WGS sequence"/>
</dbReference>
<reference evidence="2" key="1">
    <citation type="submission" date="2016-10" db="EMBL/GenBank/DDBJ databases">
        <authorList>
            <person name="Varghese N."/>
            <person name="Submissions S."/>
        </authorList>
    </citation>
    <scope>NUCLEOTIDE SEQUENCE [LARGE SCALE GENOMIC DNA]</scope>
    <source>
        <strain evidence="2">DSM 45413</strain>
    </source>
</reference>
<sequence length="67" mass="7177">MSMSSPSGEMAMSERITWTNCPDCGATAAVGWIGDRPVELDCFSGCSWWSEQPPVRVVLAPTALSGR</sequence>
<evidence type="ECO:0000313" key="2">
    <source>
        <dbReference type="Proteomes" id="UP000198960"/>
    </source>
</evidence>
<dbReference type="AlphaFoldDB" id="A0A1H8W966"/>
<organism evidence="1 2">
    <name type="scientific">Trujillonella endophytica</name>
    <dbReference type="NCBI Taxonomy" id="673521"/>
    <lineage>
        <taxon>Bacteria</taxon>
        <taxon>Bacillati</taxon>
        <taxon>Actinomycetota</taxon>
        <taxon>Actinomycetes</taxon>
        <taxon>Geodermatophilales</taxon>
        <taxon>Geodermatophilaceae</taxon>
        <taxon>Trujillonella</taxon>
    </lineage>
</organism>
<gene>
    <name evidence="1" type="ORF">SAMN05660991_04192</name>
</gene>
<keyword evidence="2" id="KW-1185">Reference proteome</keyword>
<proteinExistence type="predicted"/>
<accession>A0A1H8W966</accession>
<evidence type="ECO:0000313" key="1">
    <source>
        <dbReference type="EMBL" id="SEP23927.1"/>
    </source>
</evidence>
<name>A0A1H8W966_9ACTN</name>